<dbReference type="NCBIfam" id="TIGR03157">
    <property type="entry name" value="cas_Csc2"/>
    <property type="match status" value="1"/>
</dbReference>
<reference evidence="1 2" key="1">
    <citation type="submission" date="2020-09" db="EMBL/GenBank/DDBJ databases">
        <title>Roseomonas.</title>
        <authorList>
            <person name="Zhu W."/>
        </authorList>
    </citation>
    <scope>NUCLEOTIDE SEQUENCE [LARGE SCALE GENOMIC DNA]</scope>
    <source>
        <strain evidence="1 2">1311</strain>
    </source>
</reference>
<keyword evidence="2" id="KW-1185">Reference proteome</keyword>
<evidence type="ECO:0000313" key="2">
    <source>
        <dbReference type="Proteomes" id="UP001518990"/>
    </source>
</evidence>
<dbReference type="Proteomes" id="UP001518990">
    <property type="component" value="Unassembled WGS sequence"/>
</dbReference>
<organism evidence="1 2">
    <name type="scientific">Roseomonas marmotae</name>
    <dbReference type="NCBI Taxonomy" id="2768161"/>
    <lineage>
        <taxon>Bacteria</taxon>
        <taxon>Pseudomonadati</taxon>
        <taxon>Pseudomonadota</taxon>
        <taxon>Alphaproteobacteria</taxon>
        <taxon>Acetobacterales</taxon>
        <taxon>Roseomonadaceae</taxon>
        <taxon>Roseomonas</taxon>
    </lineage>
</organism>
<accession>A0ABS3KL86</accession>
<proteinExistence type="predicted"/>
<sequence>MTDLSPIHPFLGSLSKLADHASKEGKAYVQPALKNLGAITIPIIREVISPASFRNTDPEVTDITVDKVRRVRAVANKFKYGEKRRGLQVLRFFGAGGTMALNRTDFGDSDPISKGYNLNTVVFGDSANRGKYVLPVKAGVQYSDAISLAPYGSCVDETFHNRAAEDGSLWDSAEGKNSVNLFSRHYVTPGTLLLQVLTINGCTLPPEALEHLLLCVGLAGAYGGQTSIYGVNVRNHVVGIFGARMERAVASPYEAVRHLPSPLPADAAGAVAALADIYAAAYPVQIPAGAVADLIAARIAAVEADDAALRTQYRSVHGTVGAFFDAWFAMGGESAKKGSKRKPATTLADAG</sequence>
<dbReference type="Pfam" id="PF18320">
    <property type="entry name" value="Csc2"/>
    <property type="match status" value="1"/>
</dbReference>
<dbReference type="InterPro" id="IPR017574">
    <property type="entry name" value="CRISPR-assoc_prot_Cas7/Csc2"/>
</dbReference>
<evidence type="ECO:0000313" key="1">
    <source>
        <dbReference type="EMBL" id="MBO1077091.1"/>
    </source>
</evidence>
<name>A0ABS3KL86_9PROT</name>
<dbReference type="RefSeq" id="WP_207450894.1">
    <property type="nucleotide sequence ID" value="NZ_CP061098.1"/>
</dbReference>
<dbReference type="EMBL" id="JACTNF010000041">
    <property type="protein sequence ID" value="MBO1077091.1"/>
    <property type="molecule type" value="Genomic_DNA"/>
</dbReference>
<protein>
    <submittedName>
        <fullName evidence="1">Type I-D CRISPR-associated protein Cas7/Csc2</fullName>
    </submittedName>
</protein>
<comment type="caution">
    <text evidence="1">The sequence shown here is derived from an EMBL/GenBank/DDBJ whole genome shotgun (WGS) entry which is preliminary data.</text>
</comment>
<gene>
    <name evidence="1" type="primary">cas7d</name>
    <name evidence="1" type="ORF">IAI60_21010</name>
</gene>